<dbReference type="EMBL" id="CVRI01000054">
    <property type="protein sequence ID" value="CRL00680.1"/>
    <property type="molecule type" value="Genomic_DNA"/>
</dbReference>
<sequence>MSTQLSLKCFKTTKTMQKTVDGIFLYVSSNMFVRENVKKISISIFMKISFSAAEISPKICGRIAKKILPLIKIVLLTTKSENLRKFFTFVLRMKSERNPVEF</sequence>
<dbReference type="AlphaFoldDB" id="A0A1J1IKH5"/>
<protein>
    <submittedName>
        <fullName evidence="1">CLUMA_CG013940, isoform A</fullName>
    </submittedName>
</protein>
<dbReference type="Proteomes" id="UP000183832">
    <property type="component" value="Unassembled WGS sequence"/>
</dbReference>
<proteinExistence type="predicted"/>
<gene>
    <name evidence="1" type="ORF">CLUMA_CG013940</name>
</gene>
<name>A0A1J1IKH5_9DIPT</name>
<evidence type="ECO:0000313" key="1">
    <source>
        <dbReference type="EMBL" id="CRL00680.1"/>
    </source>
</evidence>
<reference evidence="1 2" key="1">
    <citation type="submission" date="2015-04" db="EMBL/GenBank/DDBJ databases">
        <authorList>
            <person name="Syromyatnikov M.Y."/>
            <person name="Popov V.N."/>
        </authorList>
    </citation>
    <scope>NUCLEOTIDE SEQUENCE [LARGE SCALE GENOMIC DNA]</scope>
</reference>
<evidence type="ECO:0000313" key="2">
    <source>
        <dbReference type="Proteomes" id="UP000183832"/>
    </source>
</evidence>
<accession>A0A1J1IKH5</accession>
<organism evidence="1 2">
    <name type="scientific">Clunio marinus</name>
    <dbReference type="NCBI Taxonomy" id="568069"/>
    <lineage>
        <taxon>Eukaryota</taxon>
        <taxon>Metazoa</taxon>
        <taxon>Ecdysozoa</taxon>
        <taxon>Arthropoda</taxon>
        <taxon>Hexapoda</taxon>
        <taxon>Insecta</taxon>
        <taxon>Pterygota</taxon>
        <taxon>Neoptera</taxon>
        <taxon>Endopterygota</taxon>
        <taxon>Diptera</taxon>
        <taxon>Nematocera</taxon>
        <taxon>Chironomoidea</taxon>
        <taxon>Chironomidae</taxon>
        <taxon>Clunio</taxon>
    </lineage>
</organism>
<keyword evidence="2" id="KW-1185">Reference proteome</keyword>